<evidence type="ECO:0000313" key="2">
    <source>
        <dbReference type="EMBL" id="GLA48930.1"/>
    </source>
</evidence>
<reference evidence="2" key="1">
    <citation type="submission" date="2022-07" db="EMBL/GenBank/DDBJ databases">
        <title>Taxonomy of Aspergillus series Nigri: significant species reduction supported by multi-species coalescent approaches.</title>
        <authorList>
            <person name="Bian C."/>
            <person name="Kusuya Y."/>
            <person name="Sklenar F."/>
            <person name="D'hooge E."/>
            <person name="Yaguchi T."/>
            <person name="Takahashi H."/>
            <person name="Hubka V."/>
        </authorList>
    </citation>
    <scope>NUCLEOTIDE SEQUENCE</scope>
    <source>
        <strain evidence="2">IFM 63604</strain>
    </source>
</reference>
<name>A0A9W5ZXV2_ASPNG</name>
<comment type="caution">
    <text evidence="2">The sequence shown here is derived from an EMBL/GenBank/DDBJ whole genome shotgun (WGS) entry which is preliminary data.</text>
</comment>
<feature type="region of interest" description="Disordered" evidence="1">
    <location>
        <begin position="102"/>
        <end position="135"/>
    </location>
</feature>
<feature type="compositionally biased region" description="Basic and acidic residues" evidence="1">
    <location>
        <begin position="102"/>
        <end position="116"/>
    </location>
</feature>
<dbReference type="EMBL" id="BRPB01000024">
    <property type="protein sequence ID" value="GLA48930.1"/>
    <property type="molecule type" value="Genomic_DNA"/>
</dbReference>
<organism evidence="2 3">
    <name type="scientific">Aspergillus niger</name>
    <dbReference type="NCBI Taxonomy" id="5061"/>
    <lineage>
        <taxon>Eukaryota</taxon>
        <taxon>Fungi</taxon>
        <taxon>Dikarya</taxon>
        <taxon>Ascomycota</taxon>
        <taxon>Pezizomycotina</taxon>
        <taxon>Eurotiomycetes</taxon>
        <taxon>Eurotiomycetidae</taxon>
        <taxon>Eurotiales</taxon>
        <taxon>Aspergillaceae</taxon>
        <taxon>Aspergillus</taxon>
        <taxon>Aspergillus subgen. Circumdati</taxon>
    </lineage>
</organism>
<evidence type="ECO:0000256" key="1">
    <source>
        <dbReference type="SAM" id="MobiDB-lite"/>
    </source>
</evidence>
<sequence length="288" mass="32484">MASYHRVLGVFGKSVKDKTLECDWYVYPAARNQGSSANHSTSDIHPWEIKINGEQWPGKIRLIGFVDVFFLFSYSANARFEKGIIVYKERYDLEKLLQQSDEARAEAGEKTSKEDLENSSEEYSDTSATPETLLSRLPCHESKEGVIQTEVVELGRETPGSSSQSEIQQGMLHTVFHIRKRTIRSLGHEVGLKNRYPVSSIQEWTIEINKPYHRALRRRIKRAIKEHTTTELLEDVVRCGFISHGQMAGHVLSKYLVGGVLDDTLTKYIEGLAVGNGAGRVPLANQGY</sequence>
<protein>
    <submittedName>
        <fullName evidence="2">Uncharacterized protein</fullName>
    </submittedName>
</protein>
<gene>
    <name evidence="2" type="ORF">AnigIFM63604_004516</name>
</gene>
<dbReference type="AlphaFoldDB" id="A0A9W5ZXV2"/>
<proteinExistence type="predicted"/>
<dbReference type="Proteomes" id="UP001144191">
    <property type="component" value="Unassembled WGS sequence"/>
</dbReference>
<evidence type="ECO:0000313" key="3">
    <source>
        <dbReference type="Proteomes" id="UP001144191"/>
    </source>
</evidence>
<accession>A0A9W5ZXV2</accession>